<dbReference type="Proteomes" id="UP000789759">
    <property type="component" value="Unassembled WGS sequence"/>
</dbReference>
<proteinExistence type="predicted"/>
<evidence type="ECO:0000313" key="2">
    <source>
        <dbReference type="Proteomes" id="UP000789759"/>
    </source>
</evidence>
<dbReference type="OrthoDB" id="2480194at2759"/>
<accession>A0A9N9EM58</accession>
<reference evidence="1" key="1">
    <citation type="submission" date="2021-06" db="EMBL/GenBank/DDBJ databases">
        <authorList>
            <person name="Kallberg Y."/>
            <person name="Tangrot J."/>
            <person name="Rosling A."/>
        </authorList>
    </citation>
    <scope>NUCLEOTIDE SEQUENCE</scope>
    <source>
        <strain evidence="1">FL966</strain>
    </source>
</reference>
<gene>
    <name evidence="1" type="ORF">CPELLU_LOCUS10736</name>
</gene>
<feature type="non-terminal residue" evidence="1">
    <location>
        <position position="1"/>
    </location>
</feature>
<dbReference type="AlphaFoldDB" id="A0A9N9EM58"/>
<comment type="caution">
    <text evidence="1">The sequence shown here is derived from an EMBL/GenBank/DDBJ whole genome shotgun (WGS) entry which is preliminary data.</text>
</comment>
<dbReference type="EMBL" id="CAJVQA010009018">
    <property type="protein sequence ID" value="CAG8680081.1"/>
    <property type="molecule type" value="Genomic_DNA"/>
</dbReference>
<name>A0A9N9EM58_9GLOM</name>
<keyword evidence="2" id="KW-1185">Reference proteome</keyword>
<evidence type="ECO:0000313" key="1">
    <source>
        <dbReference type="EMBL" id="CAG8680081.1"/>
    </source>
</evidence>
<protein>
    <submittedName>
        <fullName evidence="1">6813_t:CDS:1</fullName>
    </submittedName>
</protein>
<organism evidence="1 2">
    <name type="scientific">Cetraspora pellucida</name>
    <dbReference type="NCBI Taxonomy" id="1433469"/>
    <lineage>
        <taxon>Eukaryota</taxon>
        <taxon>Fungi</taxon>
        <taxon>Fungi incertae sedis</taxon>
        <taxon>Mucoromycota</taxon>
        <taxon>Glomeromycotina</taxon>
        <taxon>Glomeromycetes</taxon>
        <taxon>Diversisporales</taxon>
        <taxon>Gigasporaceae</taxon>
        <taxon>Cetraspora</taxon>
    </lineage>
</organism>
<sequence length="151" mass="17306">METPLKLLAADHLSIDLLYLNTNEQQDLKNVLTLLKPIEAAMKLLSASSYPTIGDIRLQKIEEYWTIMDKPSVVSAVLDLHTKFKIFGKEEAVKSLIKTTRKFFWKWHNKSDVTESLVPNYTNGNSLEESAINNELDCYITMEIIEDDTIL</sequence>